<protein>
    <recommendedName>
        <fullName evidence="6">NmrA-like domain-containing protein</fullName>
    </recommendedName>
</protein>
<evidence type="ECO:0000313" key="5">
    <source>
        <dbReference type="Proteomes" id="UP000285860"/>
    </source>
</evidence>
<organism evidence="4 5">
    <name type="scientific">Fusarium oxysporum</name>
    <name type="common">Fusarium vascular wilt</name>
    <dbReference type="NCBI Taxonomy" id="5507"/>
    <lineage>
        <taxon>Eukaryota</taxon>
        <taxon>Fungi</taxon>
        <taxon>Dikarya</taxon>
        <taxon>Ascomycota</taxon>
        <taxon>Pezizomycotina</taxon>
        <taxon>Sordariomycetes</taxon>
        <taxon>Hypocreomycetidae</taxon>
        <taxon>Hypocreales</taxon>
        <taxon>Nectriaceae</taxon>
        <taxon>Fusarium</taxon>
        <taxon>Fusarium oxysporum species complex</taxon>
    </lineage>
</organism>
<dbReference type="VEuPathDB" id="FungiDB:FOC4_g10007556"/>
<dbReference type="GO" id="GO:0016491">
    <property type="term" value="F:oxidoreductase activity"/>
    <property type="evidence" value="ECO:0007669"/>
    <property type="project" value="UniProtKB-KW"/>
</dbReference>
<evidence type="ECO:0000256" key="1">
    <source>
        <dbReference type="ARBA" id="ARBA00005725"/>
    </source>
</evidence>
<evidence type="ECO:0000256" key="2">
    <source>
        <dbReference type="ARBA" id="ARBA00022857"/>
    </source>
</evidence>
<dbReference type="VEuPathDB" id="FungiDB:FOIG_15106"/>
<keyword evidence="2" id="KW-0521">NADP</keyword>
<dbReference type="PANTHER" id="PTHR47706">
    <property type="entry name" value="NMRA-LIKE FAMILY PROTEIN"/>
    <property type="match status" value="1"/>
</dbReference>
<dbReference type="VEuPathDB" id="FungiDB:FOMG_00135"/>
<comment type="caution">
    <text evidence="4">The sequence shown here is derived from an EMBL/GenBank/DDBJ whole genome shotgun (WGS) entry which is preliminary data.</text>
</comment>
<proteinExistence type="inferred from homology"/>
<accession>A0A420Q9Z9</accession>
<dbReference type="InterPro" id="IPR051609">
    <property type="entry name" value="NmrA/Isoflavone_reductase-like"/>
</dbReference>
<dbReference type="VEuPathDB" id="FungiDB:FOXG_10927"/>
<comment type="similarity">
    <text evidence="1">Belongs to the NmrA-type oxidoreductase family. Isoflavone reductase subfamily.</text>
</comment>
<dbReference type="EMBL" id="MRCY01000078">
    <property type="protein sequence ID" value="RKL01611.1"/>
    <property type="molecule type" value="Genomic_DNA"/>
</dbReference>
<gene>
    <name evidence="4" type="ORF">BFJ68_g12260</name>
</gene>
<dbReference type="InterPro" id="IPR036291">
    <property type="entry name" value="NAD(P)-bd_dom_sf"/>
</dbReference>
<dbReference type="PANTHER" id="PTHR47706:SF4">
    <property type="entry name" value="NMRA-LIKE DOMAIN-CONTAINING PROTEIN"/>
    <property type="match status" value="1"/>
</dbReference>
<name>A0A420Q9Z9_FUSOX</name>
<sequence length="149" mass="16473">MRAIVGEQSLDAKIAYSTVEDIVGVVARAVEYEGEWPRVGGITGSQVTVAQLLELGKKIRGRPFDIEWVKEEDAQAGRARVSWLPPLDPQILSDVPKEQQEAFQTAIVTGTLVAVAAGAWETTDEWNQILPDYKFTSLEAFLKQVWESA</sequence>
<dbReference type="VEuPathDB" id="FungiDB:FOC1_g10013455"/>
<reference evidence="4 5" key="1">
    <citation type="journal article" date="2018" name="Sci. Rep.">
        <title>Characterisation of pathogen-specific regions and novel effector candidates in Fusarium oxysporum f. sp. cepae.</title>
        <authorList>
            <person name="Armitage A.D."/>
            <person name="Taylor A."/>
            <person name="Sobczyk M.K."/>
            <person name="Baxter L."/>
            <person name="Greenfield B.P."/>
            <person name="Bates H.J."/>
            <person name="Wilson F."/>
            <person name="Jackson A.C."/>
            <person name="Ott S."/>
            <person name="Harrison R.J."/>
            <person name="Clarkson J.P."/>
        </authorList>
    </citation>
    <scope>NUCLEOTIDE SEQUENCE [LARGE SCALE GENOMIC DNA]</scope>
    <source>
        <strain evidence="4 5">Fo_A28</strain>
    </source>
</reference>
<evidence type="ECO:0000256" key="3">
    <source>
        <dbReference type="ARBA" id="ARBA00023002"/>
    </source>
</evidence>
<keyword evidence="3" id="KW-0560">Oxidoreductase</keyword>
<evidence type="ECO:0008006" key="6">
    <source>
        <dbReference type="Google" id="ProtNLM"/>
    </source>
</evidence>
<dbReference type="Proteomes" id="UP000285860">
    <property type="component" value="Unassembled WGS sequence"/>
</dbReference>
<dbReference type="AlphaFoldDB" id="A0A420Q9Z9"/>
<dbReference type="VEuPathDB" id="FungiDB:FOZG_00128"/>
<dbReference type="VEuPathDB" id="FungiDB:HZS61_000070"/>
<dbReference type="SUPFAM" id="SSF51735">
    <property type="entry name" value="NAD(P)-binding Rossmann-fold domains"/>
    <property type="match status" value="1"/>
</dbReference>
<dbReference type="Gene3D" id="3.40.50.720">
    <property type="entry name" value="NAD(P)-binding Rossmann-like Domain"/>
    <property type="match status" value="1"/>
</dbReference>
<evidence type="ECO:0000313" key="4">
    <source>
        <dbReference type="EMBL" id="RKL01611.1"/>
    </source>
</evidence>